<gene>
    <name evidence="1" type="ORF">CRG98_039964</name>
</gene>
<dbReference type="AlphaFoldDB" id="A0A2I0I6N3"/>
<proteinExistence type="predicted"/>
<reference evidence="1 2" key="1">
    <citation type="submission" date="2017-11" db="EMBL/GenBank/DDBJ databases">
        <title>De-novo sequencing of pomegranate (Punica granatum L.) genome.</title>
        <authorList>
            <person name="Akparov Z."/>
            <person name="Amiraslanov A."/>
            <person name="Hajiyeva S."/>
            <person name="Abbasov M."/>
            <person name="Kaur K."/>
            <person name="Hamwieh A."/>
            <person name="Solovyev V."/>
            <person name="Salamov A."/>
            <person name="Braich B."/>
            <person name="Kosarev P."/>
            <person name="Mahmoud A."/>
            <person name="Hajiyev E."/>
            <person name="Babayeva S."/>
            <person name="Izzatullayeva V."/>
            <person name="Mammadov A."/>
            <person name="Mammadov A."/>
            <person name="Sharifova S."/>
            <person name="Ojaghi J."/>
            <person name="Eynullazada K."/>
            <person name="Bayramov B."/>
            <person name="Abdulazimova A."/>
            <person name="Shahmuradov I."/>
        </authorList>
    </citation>
    <scope>NUCLEOTIDE SEQUENCE [LARGE SCALE GENOMIC DNA]</scope>
    <source>
        <strain evidence="2">cv. AG2017</strain>
        <tissue evidence="1">Leaf</tissue>
    </source>
</reference>
<evidence type="ECO:0000313" key="1">
    <source>
        <dbReference type="EMBL" id="PKI39637.1"/>
    </source>
</evidence>
<protein>
    <submittedName>
        <fullName evidence="1">Uncharacterized protein</fullName>
    </submittedName>
</protein>
<keyword evidence="2" id="KW-1185">Reference proteome</keyword>
<sequence>MEGQFRPSTAVADGACRNRHVPFCAGFALELPLGSDRRISSPPAGASRVSIWSRGSEVAFPEPLAFMFCFESGFSPH</sequence>
<comment type="caution">
    <text evidence="1">The sequence shown here is derived from an EMBL/GenBank/DDBJ whole genome shotgun (WGS) entry which is preliminary data.</text>
</comment>
<evidence type="ECO:0000313" key="2">
    <source>
        <dbReference type="Proteomes" id="UP000233551"/>
    </source>
</evidence>
<dbReference type="EMBL" id="PGOL01003806">
    <property type="protein sequence ID" value="PKI39637.1"/>
    <property type="molecule type" value="Genomic_DNA"/>
</dbReference>
<name>A0A2I0I6N3_PUNGR</name>
<feature type="non-terminal residue" evidence="1">
    <location>
        <position position="77"/>
    </location>
</feature>
<dbReference type="Proteomes" id="UP000233551">
    <property type="component" value="Unassembled WGS sequence"/>
</dbReference>
<accession>A0A2I0I6N3</accession>
<organism evidence="1 2">
    <name type="scientific">Punica granatum</name>
    <name type="common">Pomegranate</name>
    <dbReference type="NCBI Taxonomy" id="22663"/>
    <lineage>
        <taxon>Eukaryota</taxon>
        <taxon>Viridiplantae</taxon>
        <taxon>Streptophyta</taxon>
        <taxon>Embryophyta</taxon>
        <taxon>Tracheophyta</taxon>
        <taxon>Spermatophyta</taxon>
        <taxon>Magnoliopsida</taxon>
        <taxon>eudicotyledons</taxon>
        <taxon>Gunneridae</taxon>
        <taxon>Pentapetalae</taxon>
        <taxon>rosids</taxon>
        <taxon>malvids</taxon>
        <taxon>Myrtales</taxon>
        <taxon>Lythraceae</taxon>
        <taxon>Punica</taxon>
    </lineage>
</organism>